<dbReference type="Gene3D" id="3.20.20.150">
    <property type="entry name" value="Divalent-metal-dependent TIM barrel enzymes"/>
    <property type="match status" value="1"/>
</dbReference>
<gene>
    <name evidence="1" type="ORF">GCM10009001_20990</name>
</gene>
<evidence type="ECO:0008006" key="3">
    <source>
        <dbReference type="Google" id="ProtNLM"/>
    </source>
</evidence>
<accession>A0ABP3R961</accession>
<sequence>MKFAVNYSPEVYDLLEEGTVKFDLFKCPDFDLDLIKTAKSLRPSYVHFDLNVGSGNLDQTDWSKIEGLLKKTDTPYVNVHLVAFAKDFPHIDINTQDSGEIDDVIQRVTEDIQTVAAYFGRDRVIAENVIYRSFDGNMLRPIIDPDIISEIIRNTGCGFLLDTAHAQMTCKYLGKDVYDYIPRLPLDHLKELHITGIQKDDNNRLRDSMPLTEEDWELADWVLQNVQNGNWLEPWVASLEYGGVGPKFEWRTVSDVLKRQVPELNTFISGIS</sequence>
<reference evidence="2" key="1">
    <citation type="journal article" date="2019" name="Int. J. Syst. Evol. Microbiol.">
        <title>The Global Catalogue of Microorganisms (GCM) 10K type strain sequencing project: providing services to taxonomists for standard genome sequencing and annotation.</title>
        <authorList>
            <consortium name="The Broad Institute Genomics Platform"/>
            <consortium name="The Broad Institute Genome Sequencing Center for Infectious Disease"/>
            <person name="Wu L."/>
            <person name="Ma J."/>
        </authorList>
    </citation>
    <scope>NUCLEOTIDE SEQUENCE [LARGE SCALE GENOMIC DNA]</scope>
    <source>
        <strain evidence="2">JCM 15395</strain>
    </source>
</reference>
<dbReference type="Pfam" id="PF05114">
    <property type="entry name" value="MbnB_TglH_ChrH"/>
    <property type="match status" value="1"/>
</dbReference>
<keyword evidence="2" id="KW-1185">Reference proteome</keyword>
<evidence type="ECO:0000313" key="1">
    <source>
        <dbReference type="EMBL" id="GAA0603730.1"/>
    </source>
</evidence>
<dbReference type="InterPro" id="IPR007801">
    <property type="entry name" value="MbnB/TglH/ChrH"/>
</dbReference>
<dbReference type="EMBL" id="BAAADS010000015">
    <property type="protein sequence ID" value="GAA0603730.1"/>
    <property type="molecule type" value="Genomic_DNA"/>
</dbReference>
<comment type="caution">
    <text evidence="1">The sequence shown here is derived from an EMBL/GenBank/DDBJ whole genome shotgun (WGS) entry which is preliminary data.</text>
</comment>
<organism evidence="1 2">
    <name type="scientific">Virgibacillus siamensis</name>
    <dbReference type="NCBI Taxonomy" id="480071"/>
    <lineage>
        <taxon>Bacteria</taxon>
        <taxon>Bacillati</taxon>
        <taxon>Bacillota</taxon>
        <taxon>Bacilli</taxon>
        <taxon>Bacillales</taxon>
        <taxon>Bacillaceae</taxon>
        <taxon>Virgibacillus</taxon>
    </lineage>
</organism>
<dbReference type="InterPro" id="IPR036237">
    <property type="entry name" value="Xyl_isomerase-like_sf"/>
</dbReference>
<protein>
    <recommendedName>
        <fullName evidence="3">DUF692 family protein</fullName>
    </recommendedName>
</protein>
<dbReference type="SUPFAM" id="SSF51658">
    <property type="entry name" value="Xylose isomerase-like"/>
    <property type="match status" value="1"/>
</dbReference>
<evidence type="ECO:0000313" key="2">
    <source>
        <dbReference type="Proteomes" id="UP001500866"/>
    </source>
</evidence>
<dbReference type="Proteomes" id="UP001500866">
    <property type="component" value="Unassembled WGS sequence"/>
</dbReference>
<dbReference type="RefSeq" id="WP_343812802.1">
    <property type="nucleotide sequence ID" value="NZ_BAAADS010000015.1"/>
</dbReference>
<name>A0ABP3R961_9BACI</name>
<proteinExistence type="predicted"/>